<dbReference type="InterPro" id="IPR031571">
    <property type="entry name" value="RcpC_dom"/>
</dbReference>
<dbReference type="Pfam" id="PF16976">
    <property type="entry name" value="RcpC"/>
    <property type="match status" value="1"/>
</dbReference>
<keyword evidence="2" id="KW-0472">Membrane</keyword>
<accession>A0A6F8ZE00</accession>
<evidence type="ECO:0000259" key="3">
    <source>
        <dbReference type="SMART" id="SM00858"/>
    </source>
</evidence>
<evidence type="ECO:0000256" key="2">
    <source>
        <dbReference type="SAM" id="Phobius"/>
    </source>
</evidence>
<keyword evidence="2" id="KW-0812">Transmembrane</keyword>
<feature type="transmembrane region" description="Helical" evidence="2">
    <location>
        <begin position="14"/>
        <end position="33"/>
    </location>
</feature>
<gene>
    <name evidence="4" type="ORF">R50_0592</name>
</gene>
<evidence type="ECO:0000313" key="4">
    <source>
        <dbReference type="EMBL" id="CAB1128098.1"/>
    </source>
</evidence>
<reference evidence="4 5" key="1">
    <citation type="submission" date="2020-02" db="EMBL/GenBank/DDBJ databases">
        <authorList>
            <person name="Hogendoorn C."/>
        </authorList>
    </citation>
    <scope>NUCLEOTIDE SEQUENCE [LARGE SCALE GENOMIC DNA]</scope>
    <source>
        <strain evidence="4">R501</strain>
    </source>
</reference>
<evidence type="ECO:0000313" key="5">
    <source>
        <dbReference type="Proteomes" id="UP000503399"/>
    </source>
</evidence>
<dbReference type="NCBIfam" id="TIGR03177">
    <property type="entry name" value="pilus_cpaB"/>
    <property type="match status" value="1"/>
</dbReference>
<dbReference type="AlphaFoldDB" id="A0A6F8ZE00"/>
<dbReference type="KEGG" id="hfv:R50_0592"/>
<feature type="region of interest" description="Disordered" evidence="1">
    <location>
        <begin position="223"/>
        <end position="245"/>
    </location>
</feature>
<proteinExistence type="predicted"/>
<dbReference type="SMART" id="SM00858">
    <property type="entry name" value="SAF"/>
    <property type="match status" value="1"/>
</dbReference>
<keyword evidence="5" id="KW-1185">Reference proteome</keyword>
<dbReference type="CDD" id="cd11614">
    <property type="entry name" value="SAF_CpaB_FlgA_like"/>
    <property type="match status" value="1"/>
</dbReference>
<dbReference type="Proteomes" id="UP000503399">
    <property type="component" value="Chromosome"/>
</dbReference>
<organism evidence="4 5">
    <name type="scientific">Candidatus Hydrogenisulfobacillus filiaventi</name>
    <dbReference type="NCBI Taxonomy" id="2707344"/>
    <lineage>
        <taxon>Bacteria</taxon>
        <taxon>Bacillati</taxon>
        <taxon>Bacillota</taxon>
        <taxon>Clostridia</taxon>
        <taxon>Eubacteriales</taxon>
        <taxon>Clostridiales Family XVII. Incertae Sedis</taxon>
        <taxon>Candidatus Hydrogenisulfobacillus</taxon>
    </lineage>
</organism>
<keyword evidence="2" id="KW-1133">Transmembrane helix</keyword>
<dbReference type="EMBL" id="LR778114">
    <property type="protein sequence ID" value="CAB1128098.1"/>
    <property type="molecule type" value="Genomic_DNA"/>
</dbReference>
<dbReference type="Pfam" id="PF08666">
    <property type="entry name" value="SAF"/>
    <property type="match status" value="1"/>
</dbReference>
<protein>
    <submittedName>
        <fullName evidence="4">Flp pilus assembly protein RcpC/CpaB</fullName>
    </submittedName>
</protein>
<dbReference type="InterPro" id="IPR013974">
    <property type="entry name" value="SAF"/>
</dbReference>
<dbReference type="InterPro" id="IPR017592">
    <property type="entry name" value="Pilus_assmbl_Flp-typ_CpaB"/>
</dbReference>
<name>A0A6F8ZE00_9FIRM</name>
<sequence length="245" mass="25164">MAKPLEQLRESVRVNRWTIAALLVGALAIYATLQYVRSLAEARAAAARRAVPTAPVLVLRQAVAAYQPLTVSDVGVRRYPLALVPPGALHSPAALAGGYAAENLAAGTPLVGSEVFYPKSANVLAARIAPGDVAVDLPLGAQDVVDGLVAAGDRISIFSSVTTAAGQPEEVMIFNHLPVLGVNGSLSPTAPTPGNGETLILALPPAQVAKLLFAEQHGSLEVALDGPGPAAQPPAPYTLSQWQSP</sequence>
<evidence type="ECO:0000256" key="1">
    <source>
        <dbReference type="SAM" id="MobiDB-lite"/>
    </source>
</evidence>
<feature type="domain" description="SAF" evidence="3">
    <location>
        <begin position="54"/>
        <end position="116"/>
    </location>
</feature>